<protein>
    <submittedName>
        <fullName evidence="1">Uncharacterized protein</fullName>
    </submittedName>
</protein>
<reference evidence="1" key="1">
    <citation type="submission" date="2021-01" db="EMBL/GenBank/DDBJ databases">
        <title>Whole genome shotgun sequence of Rugosimonospora africana NBRC 104875.</title>
        <authorList>
            <person name="Komaki H."/>
            <person name="Tamura T."/>
        </authorList>
    </citation>
    <scope>NUCLEOTIDE SEQUENCE</scope>
    <source>
        <strain evidence="1">NBRC 104875</strain>
    </source>
</reference>
<organism evidence="1 2">
    <name type="scientific">Rugosimonospora africana</name>
    <dbReference type="NCBI Taxonomy" id="556532"/>
    <lineage>
        <taxon>Bacteria</taxon>
        <taxon>Bacillati</taxon>
        <taxon>Actinomycetota</taxon>
        <taxon>Actinomycetes</taxon>
        <taxon>Micromonosporales</taxon>
        <taxon>Micromonosporaceae</taxon>
        <taxon>Rugosimonospora</taxon>
    </lineage>
</organism>
<dbReference type="EMBL" id="BONZ01000007">
    <property type="protein sequence ID" value="GIH12493.1"/>
    <property type="molecule type" value="Genomic_DNA"/>
</dbReference>
<proteinExistence type="predicted"/>
<sequence length="156" mass="17303">MADETGIGDGDNGLPGSATGAGFADTFRVEFTPTSRDKRFGTFQLYVRGIPLGDGSTTAPYPHYRDFCHLCALAERPGPQHRRRSHLGDTFDHLDMYIEMTELDVVFTLTTRAVWGAPPPWAPPVGTWLRPSVPRSEFISTWNRAAKQLRSLLALP</sequence>
<comment type="caution">
    <text evidence="1">The sequence shown here is derived from an EMBL/GenBank/DDBJ whole genome shotgun (WGS) entry which is preliminary data.</text>
</comment>
<gene>
    <name evidence="1" type="ORF">Raf01_06650</name>
</gene>
<dbReference type="AlphaFoldDB" id="A0A8J3VNR3"/>
<dbReference type="RefSeq" id="WP_203916212.1">
    <property type="nucleotide sequence ID" value="NZ_BONZ01000007.1"/>
</dbReference>
<keyword evidence="2" id="KW-1185">Reference proteome</keyword>
<accession>A0A8J3VNR3</accession>
<dbReference type="Proteomes" id="UP000642748">
    <property type="component" value="Unassembled WGS sequence"/>
</dbReference>
<evidence type="ECO:0000313" key="1">
    <source>
        <dbReference type="EMBL" id="GIH12493.1"/>
    </source>
</evidence>
<evidence type="ECO:0000313" key="2">
    <source>
        <dbReference type="Proteomes" id="UP000642748"/>
    </source>
</evidence>
<name>A0A8J3VNR3_9ACTN</name>